<accession>R4YX76</accession>
<organism evidence="2 3">
    <name type="scientific">Candidatus Neomicrothrix parvicella RN1</name>
    <dbReference type="NCBI Taxonomy" id="1229780"/>
    <lineage>
        <taxon>Bacteria</taxon>
        <taxon>Bacillati</taxon>
        <taxon>Actinomycetota</taxon>
        <taxon>Acidimicrobiia</taxon>
        <taxon>Acidimicrobiales</taxon>
        <taxon>Microthrixaceae</taxon>
        <taxon>Candidatus Neomicrothrix</taxon>
    </lineage>
</organism>
<reference evidence="2 3" key="1">
    <citation type="journal article" date="2013" name="ISME J.">
        <title>Metabolic model for the filamentous 'Candidatus Microthrix parvicella' based on genomic and metagenomic analyses.</title>
        <authorList>
            <person name="Jon McIlroy S."/>
            <person name="Kristiansen R."/>
            <person name="Albertsen M."/>
            <person name="Michael Karst S."/>
            <person name="Rossetti S."/>
            <person name="Lund Nielsen J."/>
            <person name="Tandoi V."/>
            <person name="James Seviour R."/>
            <person name="Nielsen P.H."/>
        </authorList>
    </citation>
    <scope>NUCLEOTIDE SEQUENCE [LARGE SCALE GENOMIC DNA]</scope>
    <source>
        <strain evidence="2 3">RN1</strain>
    </source>
</reference>
<evidence type="ECO:0000313" key="3">
    <source>
        <dbReference type="Proteomes" id="UP000018291"/>
    </source>
</evidence>
<proteinExistence type="predicted"/>
<dbReference type="AlphaFoldDB" id="R4YX76"/>
<keyword evidence="3" id="KW-1185">Reference proteome</keyword>
<dbReference type="EMBL" id="CANL01000007">
    <property type="protein sequence ID" value="CCM62944.1"/>
    <property type="molecule type" value="Genomic_DNA"/>
</dbReference>
<sequence length="80" mass="9009">MGTCWQVRRVRCLSGATNRRDERHEVDPPTRLDNEALKFYPAFRYQEVVVAGTGGHASWETNPPASQTATNKEPPPCQKP</sequence>
<comment type="caution">
    <text evidence="2">The sequence shown here is derived from an EMBL/GenBank/DDBJ whole genome shotgun (WGS) entry which is preliminary data.</text>
</comment>
<dbReference type="Proteomes" id="UP000018291">
    <property type="component" value="Unassembled WGS sequence"/>
</dbReference>
<evidence type="ECO:0000313" key="2">
    <source>
        <dbReference type="EMBL" id="CCM62944.1"/>
    </source>
</evidence>
<feature type="compositionally biased region" description="Polar residues" evidence="1">
    <location>
        <begin position="59"/>
        <end position="71"/>
    </location>
</feature>
<evidence type="ECO:0000256" key="1">
    <source>
        <dbReference type="SAM" id="MobiDB-lite"/>
    </source>
</evidence>
<protein>
    <submittedName>
        <fullName evidence="2">Uncharacterized protein</fullName>
    </submittedName>
</protein>
<feature type="region of interest" description="Disordered" evidence="1">
    <location>
        <begin position="55"/>
        <end position="80"/>
    </location>
</feature>
<name>R4YX76_9ACTN</name>
<dbReference type="STRING" id="1229780.BN381_150057"/>
<dbReference type="HOGENOM" id="CLU_2583200_0_0_11"/>
<gene>
    <name evidence="2" type="ORF">BN381_150057</name>
</gene>